<dbReference type="EMBL" id="CP098023">
    <property type="protein sequence ID" value="WKD49932.1"/>
    <property type="molecule type" value="Genomic_DNA"/>
</dbReference>
<proteinExistence type="predicted"/>
<feature type="transmembrane region" description="Helical" evidence="1">
    <location>
        <begin position="125"/>
        <end position="143"/>
    </location>
</feature>
<keyword evidence="1" id="KW-0472">Membrane</keyword>
<evidence type="ECO:0008006" key="4">
    <source>
        <dbReference type="Google" id="ProtNLM"/>
    </source>
</evidence>
<name>A0ABY9EB78_9GAMM</name>
<gene>
    <name evidence="2" type="ORF">M8T91_00435</name>
</gene>
<sequence length="179" mass="20683">MKLLFSVILILYPLTVYFGLQYLSLNSILMLLLLITIMRLVYSDDNGKKIGGMVTLSLSLVLVLSWLRDDPNGLLWYPVLCNIILFWLFAYSLKQPKSIIERIARIKEPDMPYNGVVYTRKVTKIWCIFFLVNGSFATATVINGNMQVWVLYNGLISYILMGLLIASEWLVRRRIHNEV</sequence>
<feature type="transmembrane region" description="Helical" evidence="1">
    <location>
        <begin position="20"/>
        <end position="38"/>
    </location>
</feature>
<evidence type="ECO:0000313" key="3">
    <source>
        <dbReference type="Proteomes" id="UP001321520"/>
    </source>
</evidence>
<evidence type="ECO:0000313" key="2">
    <source>
        <dbReference type="EMBL" id="WKD49932.1"/>
    </source>
</evidence>
<keyword evidence="3" id="KW-1185">Reference proteome</keyword>
<feature type="transmembrane region" description="Helical" evidence="1">
    <location>
        <begin position="50"/>
        <end position="68"/>
    </location>
</feature>
<evidence type="ECO:0000256" key="1">
    <source>
        <dbReference type="SAM" id="Phobius"/>
    </source>
</evidence>
<keyword evidence="1" id="KW-1133">Transmembrane helix</keyword>
<accession>A0ABY9EB78</accession>
<dbReference type="RefSeq" id="WP_301415778.1">
    <property type="nucleotide sequence ID" value="NZ_CP098023.1"/>
</dbReference>
<keyword evidence="1" id="KW-0812">Transmembrane</keyword>
<feature type="transmembrane region" description="Helical" evidence="1">
    <location>
        <begin position="149"/>
        <end position="171"/>
    </location>
</feature>
<organism evidence="2 3">
    <name type="scientific">Microbulbifer spongiae</name>
    <dbReference type="NCBI Taxonomy" id="2944933"/>
    <lineage>
        <taxon>Bacteria</taxon>
        <taxon>Pseudomonadati</taxon>
        <taxon>Pseudomonadota</taxon>
        <taxon>Gammaproteobacteria</taxon>
        <taxon>Cellvibrionales</taxon>
        <taxon>Microbulbiferaceae</taxon>
        <taxon>Microbulbifer</taxon>
    </lineage>
</organism>
<reference evidence="2 3" key="1">
    <citation type="submission" date="2022-05" db="EMBL/GenBank/DDBJ databases">
        <title>Microbulbifer sp. nov., isolated from sponge.</title>
        <authorList>
            <person name="Gao L."/>
        </authorList>
    </citation>
    <scope>NUCLEOTIDE SEQUENCE [LARGE SCALE GENOMIC DNA]</scope>
    <source>
        <strain evidence="2 3">MI-G</strain>
    </source>
</reference>
<protein>
    <recommendedName>
        <fullName evidence="4">DNA gyrase subunit B</fullName>
    </recommendedName>
</protein>
<dbReference type="Proteomes" id="UP001321520">
    <property type="component" value="Chromosome"/>
</dbReference>
<feature type="transmembrane region" description="Helical" evidence="1">
    <location>
        <begin position="74"/>
        <end position="93"/>
    </location>
</feature>